<accession>F0YJH6</accession>
<evidence type="ECO:0000256" key="3">
    <source>
        <dbReference type="ARBA" id="ARBA00022554"/>
    </source>
</evidence>
<feature type="region of interest" description="Disordered" evidence="8">
    <location>
        <begin position="1460"/>
        <end position="1485"/>
    </location>
</feature>
<dbReference type="Proteomes" id="UP000002729">
    <property type="component" value="Unassembled WGS sequence"/>
</dbReference>
<dbReference type="eggNOG" id="KOG0167">
    <property type="taxonomic scope" value="Eukaryota"/>
</dbReference>
<evidence type="ECO:0000256" key="5">
    <source>
        <dbReference type="ARBA" id="ARBA00023136"/>
    </source>
</evidence>
<dbReference type="InterPro" id="IPR016024">
    <property type="entry name" value="ARM-type_fold"/>
</dbReference>
<keyword evidence="10" id="KW-1185">Reference proteome</keyword>
<dbReference type="InParanoid" id="F0YJH6"/>
<dbReference type="InterPro" id="IPR000225">
    <property type="entry name" value="Armadillo"/>
</dbReference>
<evidence type="ECO:0000256" key="1">
    <source>
        <dbReference type="ARBA" id="ARBA00004592"/>
    </source>
</evidence>
<dbReference type="GO" id="GO:0005774">
    <property type="term" value="C:vacuolar membrane"/>
    <property type="evidence" value="ECO:0007669"/>
    <property type="project" value="UniProtKB-SubCell"/>
</dbReference>
<dbReference type="OMA" id="NLACTRM"/>
<dbReference type="GO" id="GO:0071562">
    <property type="term" value="P:nucleus-vacuole junction assembly"/>
    <property type="evidence" value="ECO:0007669"/>
    <property type="project" value="InterPro"/>
</dbReference>
<organism evidence="10">
    <name type="scientific">Aureococcus anophagefferens</name>
    <name type="common">Harmful bloom alga</name>
    <dbReference type="NCBI Taxonomy" id="44056"/>
    <lineage>
        <taxon>Eukaryota</taxon>
        <taxon>Sar</taxon>
        <taxon>Stramenopiles</taxon>
        <taxon>Ochrophyta</taxon>
        <taxon>Pelagophyceae</taxon>
        <taxon>Pelagomonadales</taxon>
        <taxon>Pelagomonadaceae</taxon>
        <taxon>Aureococcus</taxon>
    </lineage>
</organism>
<keyword evidence="4" id="KW-0677">Repeat</keyword>
<comment type="similarity">
    <text evidence="2">Belongs to the beta-catenin family.</text>
</comment>
<dbReference type="SUPFAM" id="SSF48371">
    <property type="entry name" value="ARM repeat"/>
    <property type="match status" value="3"/>
</dbReference>
<keyword evidence="3" id="KW-0926">Vacuole</keyword>
<protein>
    <recommendedName>
        <fullName evidence="7">Vacuolar protein 8</fullName>
    </recommendedName>
</protein>
<name>F0YJH6_AURAN</name>
<evidence type="ECO:0000313" key="9">
    <source>
        <dbReference type="EMBL" id="EGB04652.1"/>
    </source>
</evidence>
<evidence type="ECO:0000256" key="7">
    <source>
        <dbReference type="ARBA" id="ARBA00026209"/>
    </source>
</evidence>
<sequence length="1500" mass="162061">MSTRKANKMSVVSTIVLEGNQQIKAKKAMRVMRSSLNKALEVSDAVVLVPEESDVGEGEKLAVPDEYVLPDRIKKLFKPYRGDLFSSSALAAHSPGDNSGGLLYLSRMNPDADPNKGRRKRMMPERQKDEERTKEDGTQVAYSQEFVAYRSNKLRRFAVSLATLSTNGLERRSLVADGAVHALVALCREEDPITKMSCAMALRNLANEKDLRQTMLDAGAAAAIVSLTAAPDPEIQNHCAVSLVNLSSVCGGEAAIVQASAVPALLNMASASIHAMETILLTLCNLSCVEDMYSHIEDLNSAIVQLSNFSMSGRMEQMLVGCLCNLSCLKNNQGRLVEEGAVRIVNRIFRAAVAGRPWVKPGRDQVLHETTLLCAKTLSNLSSCSRSRSKMTAQRVIIVLLDMAKLADEDIKQSCALTITRLAMDVSCCEKIIHQGAMTAIVTMSQCGSKDIITGRLCAAALRQLCITGFENHLFEKMPRAQIKDAVKAVISLIGPDTRTNQNCSRTIYSLFQTELVDTMINDGALDAIVTLSGSRDSTIVMWCSRALYHLSCFKTHAAVMLEHGCQQALCDLCDTHYPDAIVRRSAATLWNLTRATSDNIDATALIPALIDLLAREEAAPELALVKSPSFSGAALSASGSNTKAYAIGALAQLAYSSANCRRMLAAGALMPIVELSRSGNLITRIQCGAILSRFSFQAAYRAHMLSEQRLSEQFLDALLDLSTLEDCPTQQRFIHAVVNMSYEPNARRLMLTNGVLRVLVDLSNKPDEQIRRGCAATFCNIAADEGSEELVLQANAVPALLIIALVSSDRPETKEICAAALCNLLHSESTHQSMVNDGVIWGLAKLGIAKLHIHLILALPSAMKVVRAMMQSKVATTRSVAARTLLNFLIKLPTLEASNIDHEATKFSIFKMTEQLGSTDEGLTRIRLLALCLLSQSAPELITTQGILPPLDARSACADPQSALAYAHLCCNLAMSPSTDNATIASHAPALAQLLEIPNINGHYRLELARWVYCVTSRIDAAETLMTKNIMNIIFALASTATLIPFCVTALYNLSVEANVQASLVQQGAIEFTVDHWAMMGESERLLAALMACNLACGEVNTARIVKSGGSMVISYLASPDSSPFQCRCCAIALRNLVRVAANQRPMAASGAIDTLVALAALDDPLTTQHCASALRIFTYNKTTREVLVKSGAISVILADSQGSTGTGDDLQLSHSLLCKVETESWKNGSRSGQQEGRTRLPAPPVLIESAHLICKTPTQLHFGLTKSEGWKMPAEIEMDEPELDPKQRADSMKDADDDCLPRWLLNNVDVELETQLCVYPKREYAEPRGLEPNCDGDASLAPKIRTDVDLPLPSQLETLEDEGEGGARADQEIARKMGGIEYHENATLSSKQSNHMTGTVSSHISTGRVASKSSHDTSTSQIKGDTVLLSRESPGGHANDRSAACFDSTGIVQGSGCENGDGRLQLPRLSGHPGARSGLSKVADSSLRRTAKFAPRAI</sequence>
<gene>
    <name evidence="9" type="ORF">AURANDRAFT_72446</name>
</gene>
<evidence type="ECO:0000256" key="8">
    <source>
        <dbReference type="SAM" id="MobiDB-lite"/>
    </source>
</evidence>
<dbReference type="InterPro" id="IPR011989">
    <property type="entry name" value="ARM-like"/>
</dbReference>
<dbReference type="RefSeq" id="XP_009040567.1">
    <property type="nucleotide sequence ID" value="XM_009042319.1"/>
</dbReference>
<comment type="subcellular location">
    <subcellularLocation>
        <location evidence="1">Vacuole membrane</location>
        <topology evidence="1">Lipid-anchor</topology>
    </subcellularLocation>
</comment>
<feature type="region of interest" description="Disordered" evidence="8">
    <location>
        <begin position="101"/>
        <end position="137"/>
    </location>
</feature>
<keyword evidence="5" id="KW-0472">Membrane</keyword>
<evidence type="ECO:0000256" key="4">
    <source>
        <dbReference type="ARBA" id="ARBA00022737"/>
    </source>
</evidence>
<dbReference type="Gene3D" id="1.25.10.10">
    <property type="entry name" value="Leucine-rich Repeat Variant"/>
    <property type="match status" value="5"/>
</dbReference>
<evidence type="ECO:0000313" key="10">
    <source>
        <dbReference type="Proteomes" id="UP000002729"/>
    </source>
</evidence>
<keyword evidence="6" id="KW-0449">Lipoprotein</keyword>
<dbReference type="KEGG" id="aaf:AURANDRAFT_72446"/>
<dbReference type="InterPro" id="IPR045156">
    <property type="entry name" value="Vac8"/>
</dbReference>
<reference evidence="9 10" key="1">
    <citation type="journal article" date="2011" name="Proc. Natl. Acad. Sci. U.S.A.">
        <title>Niche of harmful alga Aureococcus anophagefferens revealed through ecogenomics.</title>
        <authorList>
            <person name="Gobler C.J."/>
            <person name="Berry D.L."/>
            <person name="Dyhrman S.T."/>
            <person name="Wilhelm S.W."/>
            <person name="Salamov A."/>
            <person name="Lobanov A.V."/>
            <person name="Zhang Y."/>
            <person name="Collier J.L."/>
            <person name="Wurch L.L."/>
            <person name="Kustka A.B."/>
            <person name="Dill B.D."/>
            <person name="Shah M."/>
            <person name="VerBerkmoes N.C."/>
            <person name="Kuo A."/>
            <person name="Terry A."/>
            <person name="Pangilinan J."/>
            <person name="Lindquist E.A."/>
            <person name="Lucas S."/>
            <person name="Paulsen I.T."/>
            <person name="Hattenrath-Lehmann T.K."/>
            <person name="Talmage S.C."/>
            <person name="Walker E.A."/>
            <person name="Koch F."/>
            <person name="Burson A.M."/>
            <person name="Marcoval M.A."/>
            <person name="Tang Y.Z."/>
            <person name="Lecleir G.R."/>
            <person name="Coyne K.J."/>
            <person name="Berg G.M."/>
            <person name="Bertrand E.M."/>
            <person name="Saito M.A."/>
            <person name="Gladyshev V.N."/>
            <person name="Grigoriev I.V."/>
        </authorList>
    </citation>
    <scope>NUCLEOTIDE SEQUENCE [LARGE SCALE GENOMIC DNA]</scope>
    <source>
        <strain evidence="10">CCMP 1984</strain>
    </source>
</reference>
<evidence type="ECO:0000256" key="6">
    <source>
        <dbReference type="ARBA" id="ARBA00023288"/>
    </source>
</evidence>
<evidence type="ECO:0000256" key="2">
    <source>
        <dbReference type="ARBA" id="ARBA00005462"/>
    </source>
</evidence>
<dbReference type="SMART" id="SM00185">
    <property type="entry name" value="ARM"/>
    <property type="match status" value="12"/>
</dbReference>
<dbReference type="EMBL" id="GL833148">
    <property type="protein sequence ID" value="EGB04652.1"/>
    <property type="molecule type" value="Genomic_DNA"/>
</dbReference>
<dbReference type="GeneID" id="20228709"/>
<dbReference type="PANTHER" id="PTHR47249">
    <property type="entry name" value="VACUOLAR PROTEIN 8"/>
    <property type="match status" value="1"/>
</dbReference>
<dbReference type="GO" id="GO:0043495">
    <property type="term" value="F:protein-membrane adaptor activity"/>
    <property type="evidence" value="ECO:0007669"/>
    <property type="project" value="InterPro"/>
</dbReference>
<proteinExistence type="inferred from homology"/>
<dbReference type="OrthoDB" id="7537227at2759"/>
<feature type="compositionally biased region" description="Basic and acidic residues" evidence="8">
    <location>
        <begin position="122"/>
        <end position="137"/>
    </location>
</feature>
<dbReference type="PANTHER" id="PTHR47249:SF1">
    <property type="entry name" value="VACUOLAR PROTEIN 8"/>
    <property type="match status" value="1"/>
</dbReference>